<dbReference type="GO" id="GO:0005886">
    <property type="term" value="C:plasma membrane"/>
    <property type="evidence" value="ECO:0007669"/>
    <property type="project" value="TreeGrafter"/>
</dbReference>
<accession>A0A4W4FHB1</accession>
<name>A0A4W4FHB1_ELEEL</name>
<dbReference type="Pfam" id="PF05587">
    <property type="entry name" value="Anth_Ig"/>
    <property type="match status" value="1"/>
</dbReference>
<reference evidence="12" key="2">
    <citation type="journal article" date="2017" name="Sci. Adv.">
        <title>A tail of two voltages: Proteomic comparison of the three electric organs of the electric eel.</title>
        <authorList>
            <person name="Traeger L.L."/>
            <person name="Sabat G."/>
            <person name="Barrett-Wilt G.A."/>
            <person name="Wells G.B."/>
            <person name="Sussman M.R."/>
        </authorList>
    </citation>
    <scope>NUCLEOTIDE SEQUENCE [LARGE SCALE GENOMIC DNA]</scope>
</reference>
<protein>
    <recommendedName>
        <fullName evidence="10">VWFA domain-containing protein</fullName>
    </recommendedName>
</protein>
<dbReference type="AlphaFoldDB" id="A0A4W4FHB1"/>
<dbReference type="Pfam" id="PF05586">
    <property type="entry name" value="Ant_C"/>
    <property type="match status" value="1"/>
</dbReference>
<evidence type="ECO:0000313" key="11">
    <source>
        <dbReference type="Ensembl" id="ENSEEEP00000024122.2"/>
    </source>
</evidence>
<reference evidence="12" key="1">
    <citation type="journal article" date="2014" name="Science">
        <title>Nonhuman genetics. Genomic basis for the convergent evolution of electric organs.</title>
        <authorList>
            <person name="Gallant J.R."/>
            <person name="Traeger L.L."/>
            <person name="Volkening J.D."/>
            <person name="Moffett H."/>
            <person name="Chen P.H."/>
            <person name="Novina C.D."/>
            <person name="Phillips G.N.Jr."/>
            <person name="Anand R."/>
            <person name="Wells G.B."/>
            <person name="Pinch M."/>
            <person name="Guth R."/>
            <person name="Unguez G.A."/>
            <person name="Albert J.S."/>
            <person name="Zakon H.H."/>
            <person name="Samanta M.P."/>
            <person name="Sussman M.R."/>
        </authorList>
    </citation>
    <scope>NUCLEOTIDE SEQUENCE [LARGE SCALE GENOMIC DNA]</scope>
</reference>
<evidence type="ECO:0000313" key="12">
    <source>
        <dbReference type="Proteomes" id="UP000314983"/>
    </source>
</evidence>
<dbReference type="InterPro" id="IPR008400">
    <property type="entry name" value="Anthrax_toxin_rcpt_extracel"/>
</dbReference>
<dbReference type="Gene3D" id="3.40.50.410">
    <property type="entry name" value="von Willebrand factor, type A domain"/>
    <property type="match status" value="1"/>
</dbReference>
<dbReference type="InterPro" id="IPR008399">
    <property type="entry name" value="Anthrax_toxin_rcpt_C"/>
</dbReference>
<dbReference type="GO" id="GO:0046872">
    <property type="term" value="F:metal ion binding"/>
    <property type="evidence" value="ECO:0007669"/>
    <property type="project" value="UniProtKB-KW"/>
</dbReference>
<keyword evidence="5" id="KW-0479">Metal-binding</keyword>
<dbReference type="Ensembl" id="ENSEEET00000024394.2">
    <property type="protein sequence ID" value="ENSEEEP00000024122.2"/>
    <property type="gene ID" value="ENSEEEG00000011699.2"/>
</dbReference>
<dbReference type="Pfam" id="PF00092">
    <property type="entry name" value="VWA"/>
    <property type="match status" value="1"/>
</dbReference>
<reference evidence="11" key="3">
    <citation type="submission" date="2020-05" db="EMBL/GenBank/DDBJ databases">
        <title>Electrophorus electricus (electric eel) genome, fEleEle1, primary haplotype.</title>
        <authorList>
            <person name="Myers G."/>
            <person name="Meyer A."/>
            <person name="Fedrigo O."/>
            <person name="Formenti G."/>
            <person name="Rhie A."/>
            <person name="Tracey A."/>
            <person name="Sims Y."/>
            <person name="Jarvis E.D."/>
        </authorList>
    </citation>
    <scope>NUCLEOTIDE SEQUENCE [LARGE SCALE GENOMIC DNA]</scope>
</reference>
<evidence type="ECO:0000256" key="4">
    <source>
        <dbReference type="ARBA" id="ARBA00022692"/>
    </source>
</evidence>
<feature type="domain" description="VWFA" evidence="10">
    <location>
        <begin position="1"/>
        <end position="120"/>
    </location>
</feature>
<evidence type="ECO:0000256" key="2">
    <source>
        <dbReference type="ARBA" id="ARBA00008095"/>
    </source>
</evidence>
<keyword evidence="7 9" id="KW-1133">Transmembrane helix</keyword>
<evidence type="ECO:0000259" key="10">
    <source>
        <dbReference type="PROSITE" id="PS50234"/>
    </source>
</evidence>
<evidence type="ECO:0000256" key="1">
    <source>
        <dbReference type="ARBA" id="ARBA00004479"/>
    </source>
</evidence>
<keyword evidence="4 9" id="KW-0812">Transmembrane</keyword>
<dbReference type="SUPFAM" id="SSF53300">
    <property type="entry name" value="vWA-like"/>
    <property type="match status" value="1"/>
</dbReference>
<dbReference type="GO" id="GO:0004888">
    <property type="term" value="F:transmembrane signaling receptor activity"/>
    <property type="evidence" value="ECO:0007669"/>
    <property type="project" value="TreeGrafter"/>
</dbReference>
<dbReference type="PROSITE" id="PS50234">
    <property type="entry name" value="VWFA"/>
    <property type="match status" value="1"/>
</dbReference>
<dbReference type="PANTHER" id="PTHR16059:SF29">
    <property type="entry name" value="ANTHRAX TOXIN RECEPTOR"/>
    <property type="match status" value="1"/>
</dbReference>
<keyword evidence="8 9" id="KW-0472">Membrane</keyword>
<keyword evidence="3" id="KW-0597">Phosphoprotein</keyword>
<dbReference type="GeneTree" id="ENSGT00940000156320"/>
<evidence type="ECO:0000256" key="6">
    <source>
        <dbReference type="ARBA" id="ARBA00022729"/>
    </source>
</evidence>
<feature type="transmembrane region" description="Helical" evidence="9">
    <location>
        <begin position="220"/>
        <end position="241"/>
    </location>
</feature>
<keyword evidence="6" id="KW-0732">Signal</keyword>
<evidence type="ECO:0000256" key="9">
    <source>
        <dbReference type="SAM" id="Phobius"/>
    </source>
</evidence>
<sequence length="387" mass="43599">MNVSLITFDYHYTIKGLERLSRIRPAGETYMHEGIIKAIEQMKAQDRRGSSIVIALTDGKLDIYPHDLTADLAREYGARVYCVGVKDFDAQQLADIADSMDQVFPVLDGFHTLKSIIDSILQKSCIEIFDIEPSSVCVNESFNIVLRGRGFSQGQGLESVLCTFSVNQQEADSKPVHNSHVKHSSFCRHMHMCWPLCARVCGCVCECAYVCLMWQSNGMVVPLVLLVLVLLLGVLLLWWFWPLCCTVVNLYLAVSGPQEPEVDPFPKKKWPTVDASYYGGRGAGGIKRMEVHWGEKGSTEEGARLEKAKNAIVKMPEKEVEEPIVKAPPRPPPPYHPPTLSKWYTPIKGRCDALMALLRRQYDRVAVMRPIAGDKGRCIKFTRIQRR</sequence>
<gene>
    <name evidence="11" type="primary">antxr2b</name>
</gene>
<reference evidence="11" key="5">
    <citation type="submission" date="2025-09" db="UniProtKB">
        <authorList>
            <consortium name="Ensembl"/>
        </authorList>
    </citation>
    <scope>IDENTIFICATION</scope>
</reference>
<evidence type="ECO:0000256" key="7">
    <source>
        <dbReference type="ARBA" id="ARBA00022989"/>
    </source>
</evidence>
<comment type="subcellular location">
    <subcellularLocation>
        <location evidence="1">Membrane</location>
        <topology evidence="1">Single-pass type I membrane protein</topology>
    </subcellularLocation>
</comment>
<dbReference type="InterPro" id="IPR036465">
    <property type="entry name" value="vWFA_dom_sf"/>
</dbReference>
<evidence type="ECO:0000256" key="8">
    <source>
        <dbReference type="ARBA" id="ARBA00023136"/>
    </source>
</evidence>
<dbReference type="PANTHER" id="PTHR16059">
    <property type="entry name" value="ANTHRAX TOXIN RECEPTOR"/>
    <property type="match status" value="1"/>
</dbReference>
<evidence type="ECO:0000256" key="5">
    <source>
        <dbReference type="ARBA" id="ARBA00022723"/>
    </source>
</evidence>
<dbReference type="Proteomes" id="UP000314983">
    <property type="component" value="Chromosome 17"/>
</dbReference>
<keyword evidence="12" id="KW-1185">Reference proteome</keyword>
<dbReference type="GO" id="GO:0009986">
    <property type="term" value="C:cell surface"/>
    <property type="evidence" value="ECO:0007669"/>
    <property type="project" value="TreeGrafter"/>
</dbReference>
<evidence type="ECO:0000256" key="3">
    <source>
        <dbReference type="ARBA" id="ARBA00022553"/>
    </source>
</evidence>
<comment type="similarity">
    <text evidence="2">Belongs to the ATR family.</text>
</comment>
<reference evidence="11" key="4">
    <citation type="submission" date="2025-08" db="UniProtKB">
        <authorList>
            <consortium name="Ensembl"/>
        </authorList>
    </citation>
    <scope>IDENTIFICATION</scope>
</reference>
<dbReference type="InterPro" id="IPR002035">
    <property type="entry name" value="VWF_A"/>
</dbReference>
<organism evidence="11 12">
    <name type="scientific">Electrophorus electricus</name>
    <name type="common">Electric eel</name>
    <name type="synonym">Gymnotus electricus</name>
    <dbReference type="NCBI Taxonomy" id="8005"/>
    <lineage>
        <taxon>Eukaryota</taxon>
        <taxon>Metazoa</taxon>
        <taxon>Chordata</taxon>
        <taxon>Craniata</taxon>
        <taxon>Vertebrata</taxon>
        <taxon>Euteleostomi</taxon>
        <taxon>Actinopterygii</taxon>
        <taxon>Neopterygii</taxon>
        <taxon>Teleostei</taxon>
        <taxon>Ostariophysi</taxon>
        <taxon>Gymnotiformes</taxon>
        <taxon>Gymnotoidei</taxon>
        <taxon>Gymnotidae</taxon>
        <taxon>Electrophorus</taxon>
    </lineage>
</organism>
<proteinExistence type="inferred from homology"/>